<feature type="compositionally biased region" description="Basic and acidic residues" evidence="1">
    <location>
        <begin position="1"/>
        <end position="15"/>
    </location>
</feature>
<organism evidence="2 3">
    <name type="scientific">Cirrhinus mrigala</name>
    <name type="common">Mrigala</name>
    <dbReference type="NCBI Taxonomy" id="683832"/>
    <lineage>
        <taxon>Eukaryota</taxon>
        <taxon>Metazoa</taxon>
        <taxon>Chordata</taxon>
        <taxon>Craniata</taxon>
        <taxon>Vertebrata</taxon>
        <taxon>Euteleostomi</taxon>
        <taxon>Actinopterygii</taxon>
        <taxon>Neopterygii</taxon>
        <taxon>Teleostei</taxon>
        <taxon>Ostariophysi</taxon>
        <taxon>Cypriniformes</taxon>
        <taxon>Cyprinidae</taxon>
        <taxon>Labeoninae</taxon>
        <taxon>Labeonini</taxon>
        <taxon>Cirrhinus</taxon>
    </lineage>
</organism>
<name>A0ABD0QPI7_CIRMR</name>
<dbReference type="EMBL" id="JAMKFB020000007">
    <property type="protein sequence ID" value="KAL0188031.1"/>
    <property type="molecule type" value="Genomic_DNA"/>
</dbReference>
<dbReference type="Proteomes" id="UP001529510">
    <property type="component" value="Unassembled WGS sequence"/>
</dbReference>
<accession>A0ABD0QPI7</accession>
<sequence length="57" mass="6328">KQGPERKRIKKEPTNTRKSGLPFGMGMPGIRAGYPLSERQQVALLMQMTAEESVNSP</sequence>
<proteinExistence type="predicted"/>
<feature type="non-terminal residue" evidence="2">
    <location>
        <position position="57"/>
    </location>
</feature>
<dbReference type="PANTHER" id="PTHR24145:SF3">
    <property type="entry name" value="ANKYRIN REPEAT DOMAIN-CONTAINING PROTEIN 11"/>
    <property type="match status" value="1"/>
</dbReference>
<dbReference type="InterPro" id="IPR042636">
    <property type="entry name" value="ANKRD11"/>
</dbReference>
<feature type="region of interest" description="Disordered" evidence="1">
    <location>
        <begin position="1"/>
        <end position="26"/>
    </location>
</feature>
<dbReference type="PANTHER" id="PTHR24145">
    <property type="entry name" value="ANKYRIN REPEAT DOMAIN-CONTAINING PROTEIN 11"/>
    <property type="match status" value="1"/>
</dbReference>
<comment type="caution">
    <text evidence="2">The sequence shown here is derived from an EMBL/GenBank/DDBJ whole genome shotgun (WGS) entry which is preliminary data.</text>
</comment>
<evidence type="ECO:0000256" key="1">
    <source>
        <dbReference type="SAM" id="MobiDB-lite"/>
    </source>
</evidence>
<gene>
    <name evidence="2" type="ORF">M9458_015130</name>
</gene>
<feature type="non-terminal residue" evidence="2">
    <location>
        <position position="1"/>
    </location>
</feature>
<protein>
    <submittedName>
        <fullName evidence="2">Uncharacterized protein</fullName>
    </submittedName>
</protein>
<reference evidence="2 3" key="1">
    <citation type="submission" date="2024-05" db="EMBL/GenBank/DDBJ databases">
        <title>Genome sequencing and assembly of Indian major carp, Cirrhinus mrigala (Hamilton, 1822).</title>
        <authorList>
            <person name="Mohindra V."/>
            <person name="Chowdhury L.M."/>
            <person name="Lal K."/>
            <person name="Jena J.K."/>
        </authorList>
    </citation>
    <scope>NUCLEOTIDE SEQUENCE [LARGE SCALE GENOMIC DNA]</scope>
    <source>
        <strain evidence="2">CM1030</strain>
        <tissue evidence="2">Blood</tissue>
    </source>
</reference>
<evidence type="ECO:0000313" key="2">
    <source>
        <dbReference type="EMBL" id="KAL0188031.1"/>
    </source>
</evidence>
<evidence type="ECO:0000313" key="3">
    <source>
        <dbReference type="Proteomes" id="UP001529510"/>
    </source>
</evidence>
<keyword evidence="3" id="KW-1185">Reference proteome</keyword>
<dbReference type="AlphaFoldDB" id="A0ABD0QPI7"/>